<organism evidence="1 2">
    <name type="scientific">Cytobacillus purgationiresistens</name>
    <dbReference type="NCBI Taxonomy" id="863449"/>
    <lineage>
        <taxon>Bacteria</taxon>
        <taxon>Bacillati</taxon>
        <taxon>Bacillota</taxon>
        <taxon>Bacilli</taxon>
        <taxon>Bacillales</taxon>
        <taxon>Bacillaceae</taxon>
        <taxon>Cytobacillus</taxon>
    </lineage>
</organism>
<reference evidence="1 2" key="1">
    <citation type="submission" date="2023-07" db="EMBL/GenBank/DDBJ databases">
        <title>Genomic Encyclopedia of Type Strains, Phase IV (KMG-IV): sequencing the most valuable type-strain genomes for metagenomic binning, comparative biology and taxonomic classification.</title>
        <authorList>
            <person name="Goeker M."/>
        </authorList>
    </citation>
    <scope>NUCLEOTIDE SEQUENCE [LARGE SCALE GENOMIC DNA]</scope>
    <source>
        <strain evidence="1 2">DSM 23494</strain>
    </source>
</reference>
<dbReference type="EMBL" id="JAUSUB010000037">
    <property type="protein sequence ID" value="MDQ0273325.1"/>
    <property type="molecule type" value="Genomic_DNA"/>
</dbReference>
<dbReference type="RefSeq" id="WP_307479285.1">
    <property type="nucleotide sequence ID" value="NZ_JAUSUB010000037.1"/>
</dbReference>
<accession>A0ABU0AQ27</accession>
<keyword evidence="2" id="KW-1185">Reference proteome</keyword>
<dbReference type="Proteomes" id="UP001238088">
    <property type="component" value="Unassembled WGS sequence"/>
</dbReference>
<evidence type="ECO:0000313" key="1">
    <source>
        <dbReference type="EMBL" id="MDQ0273325.1"/>
    </source>
</evidence>
<proteinExistence type="predicted"/>
<name>A0ABU0AQ27_9BACI</name>
<comment type="caution">
    <text evidence="1">The sequence shown here is derived from an EMBL/GenBank/DDBJ whole genome shotgun (WGS) entry which is preliminary data.</text>
</comment>
<gene>
    <name evidence="1" type="ORF">J2S17_005257</name>
</gene>
<sequence>MELILSRKDLCILMNVLGAKTLIGIANPFTQHTNEEMELEWEMTFKKLNSMGLVDLIDEELKFDEPFIQSMWVLARTNVVVETLTDDEQSLFYFSDHSVIQCLQVNDDDYKVYIHHTPDWTWNHVIIPKMLMGIENIPVRFTRSLLVDPQDYNIYCENLRVHNQEELAELNNLDHDHLMLKQFNRSLQRKIYNSRLMMFYRNNNQWNVEGIHVLSSPSFNWTLKMINRNGQELLEAKQSGGANLMNEILDVIKRAKVEQTA</sequence>
<evidence type="ECO:0000313" key="2">
    <source>
        <dbReference type="Proteomes" id="UP001238088"/>
    </source>
</evidence>
<protein>
    <submittedName>
        <fullName evidence="1">Uncharacterized protein</fullName>
    </submittedName>
</protein>